<keyword evidence="2" id="KW-1185">Reference proteome</keyword>
<evidence type="ECO:0008006" key="3">
    <source>
        <dbReference type="Google" id="ProtNLM"/>
    </source>
</evidence>
<protein>
    <recommendedName>
        <fullName evidence="3">Antitoxin</fullName>
    </recommendedName>
</protein>
<proteinExistence type="predicted"/>
<accession>A0A4D4J3M9</accession>
<dbReference type="SUPFAM" id="SSF47598">
    <property type="entry name" value="Ribbon-helix-helix"/>
    <property type="match status" value="1"/>
</dbReference>
<dbReference type="RefSeq" id="WP_137813180.1">
    <property type="nucleotide sequence ID" value="NZ_BJFL01000005.1"/>
</dbReference>
<dbReference type="InterPro" id="IPR010985">
    <property type="entry name" value="Ribbon_hlx_hlx"/>
</dbReference>
<reference evidence="2" key="1">
    <citation type="submission" date="2019-04" db="EMBL/GenBank/DDBJ databases">
        <title>Draft genome sequence of Pseudonocardiaceae bacterium SL3-2-4.</title>
        <authorList>
            <person name="Ningsih F."/>
            <person name="Yokota A."/>
            <person name="Sakai Y."/>
            <person name="Nanatani K."/>
            <person name="Yabe S."/>
            <person name="Oetari A."/>
            <person name="Sjamsuridzal W."/>
        </authorList>
    </citation>
    <scope>NUCLEOTIDE SEQUENCE [LARGE SCALE GENOMIC DNA]</scope>
    <source>
        <strain evidence="2">SL3-2-4</strain>
    </source>
</reference>
<sequence length="92" mass="10260">MPNVLIRDVPEDDLEQIRSAAADQGLSLQSYLRDAVHAQAVYLRRQAALAEAADRLRGQPSVPDDERQAVLDAIEDAHAERADRLSDGRRDR</sequence>
<dbReference type="Proteomes" id="UP000298860">
    <property type="component" value="Unassembled WGS sequence"/>
</dbReference>
<gene>
    <name evidence="1" type="ORF">GTS_16970</name>
</gene>
<dbReference type="AlphaFoldDB" id="A0A4D4J3M9"/>
<organism evidence="1 2">
    <name type="scientific">Gandjariella thermophila</name>
    <dbReference type="NCBI Taxonomy" id="1931992"/>
    <lineage>
        <taxon>Bacteria</taxon>
        <taxon>Bacillati</taxon>
        <taxon>Actinomycetota</taxon>
        <taxon>Actinomycetes</taxon>
        <taxon>Pseudonocardiales</taxon>
        <taxon>Pseudonocardiaceae</taxon>
        <taxon>Gandjariella</taxon>
    </lineage>
</organism>
<dbReference type="GO" id="GO:0006355">
    <property type="term" value="P:regulation of DNA-templated transcription"/>
    <property type="evidence" value="ECO:0007669"/>
    <property type="project" value="InterPro"/>
</dbReference>
<evidence type="ECO:0000313" key="1">
    <source>
        <dbReference type="EMBL" id="GDY30064.1"/>
    </source>
</evidence>
<evidence type="ECO:0000313" key="2">
    <source>
        <dbReference type="Proteomes" id="UP000298860"/>
    </source>
</evidence>
<dbReference type="OrthoDB" id="7107936at2"/>
<dbReference type="EMBL" id="BJFL01000005">
    <property type="protein sequence ID" value="GDY30064.1"/>
    <property type="molecule type" value="Genomic_DNA"/>
</dbReference>
<name>A0A4D4J3M9_9PSEU</name>
<comment type="caution">
    <text evidence="1">The sequence shown here is derived from an EMBL/GenBank/DDBJ whole genome shotgun (WGS) entry which is preliminary data.</text>
</comment>